<reference evidence="1" key="1">
    <citation type="journal article" date="2023" name="Plant J.">
        <title>Genome sequences and population genomics provide insights into the demographic history, inbreeding, and mutation load of two 'living fossil' tree species of Dipteronia.</title>
        <authorList>
            <person name="Feng Y."/>
            <person name="Comes H.P."/>
            <person name="Chen J."/>
            <person name="Zhu S."/>
            <person name="Lu R."/>
            <person name="Zhang X."/>
            <person name="Li P."/>
            <person name="Qiu J."/>
            <person name="Olsen K.M."/>
            <person name="Qiu Y."/>
        </authorList>
    </citation>
    <scope>NUCLEOTIDE SEQUENCE</scope>
    <source>
        <strain evidence="1">NBL</strain>
    </source>
</reference>
<evidence type="ECO:0008006" key="3">
    <source>
        <dbReference type="Google" id="ProtNLM"/>
    </source>
</evidence>
<dbReference type="AlphaFoldDB" id="A0AAD9ZXQ3"/>
<protein>
    <recommendedName>
        <fullName evidence="3">RNase H type-1 domain-containing protein</fullName>
    </recommendedName>
</protein>
<comment type="caution">
    <text evidence="1">The sequence shown here is derived from an EMBL/GenBank/DDBJ whole genome shotgun (WGS) entry which is preliminary data.</text>
</comment>
<dbReference type="PANTHER" id="PTHR47074:SF48">
    <property type="entry name" value="POLYNUCLEOTIDYL TRANSFERASE, RIBONUCLEASE H-LIKE SUPERFAMILY PROTEIN"/>
    <property type="match status" value="1"/>
</dbReference>
<dbReference type="PANTHER" id="PTHR47074">
    <property type="entry name" value="BNAC02G40300D PROTEIN"/>
    <property type="match status" value="1"/>
</dbReference>
<dbReference type="EMBL" id="JANJYJ010000008">
    <property type="protein sequence ID" value="KAK3194534.1"/>
    <property type="molecule type" value="Genomic_DNA"/>
</dbReference>
<proteinExistence type="predicted"/>
<evidence type="ECO:0000313" key="2">
    <source>
        <dbReference type="Proteomes" id="UP001281410"/>
    </source>
</evidence>
<organism evidence="1 2">
    <name type="scientific">Dipteronia sinensis</name>
    <dbReference type="NCBI Taxonomy" id="43782"/>
    <lineage>
        <taxon>Eukaryota</taxon>
        <taxon>Viridiplantae</taxon>
        <taxon>Streptophyta</taxon>
        <taxon>Embryophyta</taxon>
        <taxon>Tracheophyta</taxon>
        <taxon>Spermatophyta</taxon>
        <taxon>Magnoliopsida</taxon>
        <taxon>eudicotyledons</taxon>
        <taxon>Gunneridae</taxon>
        <taxon>Pentapetalae</taxon>
        <taxon>rosids</taxon>
        <taxon>malvids</taxon>
        <taxon>Sapindales</taxon>
        <taxon>Sapindaceae</taxon>
        <taxon>Hippocastanoideae</taxon>
        <taxon>Acereae</taxon>
        <taxon>Dipteronia</taxon>
    </lineage>
</organism>
<dbReference type="Proteomes" id="UP001281410">
    <property type="component" value="Unassembled WGS sequence"/>
</dbReference>
<accession>A0AAD9ZXQ3</accession>
<evidence type="ECO:0000313" key="1">
    <source>
        <dbReference type="EMBL" id="KAK3194534.1"/>
    </source>
</evidence>
<name>A0AAD9ZXQ3_9ROSI</name>
<dbReference type="InterPro" id="IPR052929">
    <property type="entry name" value="RNase_H-like_EbsB-rel"/>
</dbReference>
<sequence length="124" mass="13952">MDCISPANKKDAGMFCIALWRIWYHRNLIADGSSLSSLADVCNWSKAFLDDFITANHISRDKRRTRHKSEKDKWKPPDEGLYKVNCDAWVDKTGIGVIIRDRIGNVFASCAQSSMADLSTKAAN</sequence>
<keyword evidence="2" id="KW-1185">Reference proteome</keyword>
<gene>
    <name evidence="1" type="ORF">Dsin_025844</name>
</gene>